<dbReference type="OrthoDB" id="6779830at2759"/>
<dbReference type="EMBL" id="BMAO01032143">
    <property type="protein sequence ID" value="GFQ80039.1"/>
    <property type="molecule type" value="Genomic_DNA"/>
</dbReference>
<dbReference type="InterPro" id="IPR004875">
    <property type="entry name" value="DDE_SF_endonuclease_dom"/>
</dbReference>
<keyword evidence="3" id="KW-1185">Reference proteome</keyword>
<feature type="domain" description="DDE-1" evidence="1">
    <location>
        <begin position="5"/>
        <end position="105"/>
    </location>
</feature>
<reference evidence="2" key="1">
    <citation type="submission" date="2020-07" db="EMBL/GenBank/DDBJ databases">
        <title>Multicomponent nature underlies the extraordinary mechanical properties of spider dragline silk.</title>
        <authorList>
            <person name="Kono N."/>
            <person name="Nakamura H."/>
            <person name="Mori M."/>
            <person name="Yoshida Y."/>
            <person name="Ohtoshi R."/>
            <person name="Malay A.D."/>
            <person name="Moran D.A.P."/>
            <person name="Tomita M."/>
            <person name="Numata K."/>
            <person name="Arakawa K."/>
        </authorList>
    </citation>
    <scope>NUCLEOTIDE SEQUENCE</scope>
</reference>
<comment type="caution">
    <text evidence="2">The sequence shown here is derived from an EMBL/GenBank/DDBJ whole genome shotgun (WGS) entry which is preliminary data.</text>
</comment>
<dbReference type="Pfam" id="PF03184">
    <property type="entry name" value="DDE_1"/>
    <property type="match status" value="1"/>
</dbReference>
<protein>
    <submittedName>
        <fullName evidence="2">HTH CENPB-type domain-containing protein</fullName>
    </submittedName>
</protein>
<evidence type="ECO:0000313" key="2">
    <source>
        <dbReference type="EMBL" id="GFQ80039.1"/>
    </source>
</evidence>
<sequence length="155" mass="17435">MNETSAYINSDVFMKFLKKNFIPRKESGKVLLILDSHASVCSDMVALDLSAENGVILFCLPIHITECLQSLDRSFFTPLKICRRQALSSLIHTKPSDTEASRLQFGSLLKASWSKAASVEMTLLEFQLLTFTPITCKQSHSMCLLFLRIPAMMKL</sequence>
<organism evidence="2 3">
    <name type="scientific">Trichonephila clavata</name>
    <name type="common">Joro spider</name>
    <name type="synonym">Nephila clavata</name>
    <dbReference type="NCBI Taxonomy" id="2740835"/>
    <lineage>
        <taxon>Eukaryota</taxon>
        <taxon>Metazoa</taxon>
        <taxon>Ecdysozoa</taxon>
        <taxon>Arthropoda</taxon>
        <taxon>Chelicerata</taxon>
        <taxon>Arachnida</taxon>
        <taxon>Araneae</taxon>
        <taxon>Araneomorphae</taxon>
        <taxon>Entelegynae</taxon>
        <taxon>Araneoidea</taxon>
        <taxon>Nephilidae</taxon>
        <taxon>Trichonephila</taxon>
    </lineage>
</organism>
<dbReference type="GO" id="GO:0003676">
    <property type="term" value="F:nucleic acid binding"/>
    <property type="evidence" value="ECO:0007669"/>
    <property type="project" value="InterPro"/>
</dbReference>
<dbReference type="Proteomes" id="UP000887116">
    <property type="component" value="Unassembled WGS sequence"/>
</dbReference>
<name>A0A8X6FIU1_TRICU</name>
<gene>
    <name evidence="2" type="primary">evm_014353</name>
    <name evidence="2" type="ORF">TNCT_524191</name>
</gene>
<evidence type="ECO:0000313" key="3">
    <source>
        <dbReference type="Proteomes" id="UP000887116"/>
    </source>
</evidence>
<accession>A0A8X6FIU1</accession>
<dbReference type="AlphaFoldDB" id="A0A8X6FIU1"/>
<proteinExistence type="predicted"/>
<evidence type="ECO:0000259" key="1">
    <source>
        <dbReference type="Pfam" id="PF03184"/>
    </source>
</evidence>